<gene>
    <name evidence="8" type="ORF">ACRE_055310</name>
</gene>
<evidence type="ECO:0000256" key="4">
    <source>
        <dbReference type="ARBA" id="ARBA00023163"/>
    </source>
</evidence>
<dbReference type="GO" id="GO:0008270">
    <property type="term" value="F:zinc ion binding"/>
    <property type="evidence" value="ECO:0007669"/>
    <property type="project" value="InterPro"/>
</dbReference>
<feature type="region of interest" description="Disordered" evidence="6">
    <location>
        <begin position="160"/>
        <end position="212"/>
    </location>
</feature>
<keyword evidence="3" id="KW-0238">DNA-binding</keyword>
<dbReference type="AlphaFoldDB" id="A0A086T2Y0"/>
<evidence type="ECO:0000256" key="6">
    <source>
        <dbReference type="SAM" id="MobiDB-lite"/>
    </source>
</evidence>
<evidence type="ECO:0000256" key="1">
    <source>
        <dbReference type="ARBA" id="ARBA00004123"/>
    </source>
</evidence>
<dbReference type="PROSITE" id="PS50048">
    <property type="entry name" value="ZN2_CY6_FUNGAL_2"/>
    <property type="match status" value="1"/>
</dbReference>
<dbReference type="SUPFAM" id="SSF57701">
    <property type="entry name" value="Zn2/Cys6 DNA-binding domain"/>
    <property type="match status" value="1"/>
</dbReference>
<reference evidence="9" key="1">
    <citation type="journal article" date="2014" name="Genome Announc.">
        <title>Genome sequence and annotation of Acremonium chrysogenum, producer of the beta-lactam antibiotic cephalosporin C.</title>
        <authorList>
            <person name="Terfehr D."/>
            <person name="Dahlmann T.A."/>
            <person name="Specht T."/>
            <person name="Zadra I."/>
            <person name="Kuernsteiner H."/>
            <person name="Kueck U."/>
        </authorList>
    </citation>
    <scope>NUCLEOTIDE SEQUENCE [LARGE SCALE GENOMIC DNA]</scope>
    <source>
        <strain evidence="9">ATCC 11550 / CBS 779.69 / DSM 880 / IAM 14645 / JCM 23072 / IMI 49137</strain>
    </source>
</reference>
<dbReference type="CDD" id="cd00067">
    <property type="entry name" value="GAL4"/>
    <property type="match status" value="1"/>
</dbReference>
<feature type="region of interest" description="Disordered" evidence="6">
    <location>
        <begin position="1"/>
        <end position="66"/>
    </location>
</feature>
<dbReference type="OrthoDB" id="4060227at2759"/>
<evidence type="ECO:0000313" key="9">
    <source>
        <dbReference type="Proteomes" id="UP000029964"/>
    </source>
</evidence>
<dbReference type="EMBL" id="JPKY01000063">
    <property type="protein sequence ID" value="KFH43712.1"/>
    <property type="molecule type" value="Genomic_DNA"/>
</dbReference>
<evidence type="ECO:0000256" key="3">
    <source>
        <dbReference type="ARBA" id="ARBA00023125"/>
    </source>
</evidence>
<feature type="compositionally biased region" description="Polar residues" evidence="6">
    <location>
        <begin position="8"/>
        <end position="34"/>
    </location>
</feature>
<dbReference type="GO" id="GO:0005634">
    <property type="term" value="C:nucleus"/>
    <property type="evidence" value="ECO:0007669"/>
    <property type="project" value="UniProtKB-SubCell"/>
</dbReference>
<dbReference type="GO" id="GO:0008233">
    <property type="term" value="F:peptidase activity"/>
    <property type="evidence" value="ECO:0007669"/>
    <property type="project" value="UniProtKB-KW"/>
</dbReference>
<dbReference type="Proteomes" id="UP000029964">
    <property type="component" value="Unassembled WGS sequence"/>
</dbReference>
<dbReference type="GO" id="GO:0000976">
    <property type="term" value="F:transcription cis-regulatory region binding"/>
    <property type="evidence" value="ECO:0007669"/>
    <property type="project" value="TreeGrafter"/>
</dbReference>
<dbReference type="GO" id="GO:0000981">
    <property type="term" value="F:DNA-binding transcription factor activity, RNA polymerase II-specific"/>
    <property type="evidence" value="ECO:0007669"/>
    <property type="project" value="InterPro"/>
</dbReference>
<keyword evidence="5" id="KW-0539">Nucleus</keyword>
<keyword evidence="2" id="KW-0805">Transcription regulation</keyword>
<name>A0A086T2Y0_HAPC1</name>
<evidence type="ECO:0000259" key="7">
    <source>
        <dbReference type="PROSITE" id="PS50048"/>
    </source>
</evidence>
<sequence>MTKRSWADANTDSSPGASSLDSNSINNTTASSEPRPQRPRHSSGPTSASAPGLAAGGSVSPRVPATTTATATSNDALFLQNVPNISRKVKACAACRKQKVRCLMDDSGPPCRRCQEKDLSCVLNKSLQTLIDERLPQSDALLHDLEMVYSSLQTVLRTLNLPPQGPLQSTKSIKGRTHTPVSVEPPDPEYAEDAGPSCDNSPKLKPEDHSDLPKVPIQSVYHLTKLRALRSPETSHDSLRPGRPDDDNAEAAARAGEDLISRGVLQLPDAERLFRLYTDHLDHYMYNVGARYSSLAALRRASPILTAVILTVGAQHDPASNHIYPVCNREFRRLMTASLFDRRVDRDHLRALCIATYWLNDASWVLSGLAARRAASFGIASQFRRLVQRNDEDAADFVRIWYLIYICDQHLSTLYGRECTTKEDVAVQGWELMVKATTTTTGDLRLISQVALLTIIHNIRELFGSDADKPIPTVFLTQIKGFARQLDQWVGHWSTTFPEYQENFGTFPRKGALFHFQFAKLYLYSHVFRGLRHPAVPAPFLEAARGAATAAVSILNMILTDDDVRRGLVGLPCYIQSMIGFACMFLARLTAMYGDDMVERAVVVDLISRLVVVYRATPVGRWHLVPLMADGLEKMVGLLRQQPDGPRGAPAGGGEQNVQQQGSGDGAGSGGSLGTGANEQIAAAESMYDLSVAGGRQQQPDFSTMNLDSHFLMDPSVGMGMGMGMGMGLGLGATPEQPFFGDEFGFGQGLM</sequence>
<comment type="subcellular location">
    <subcellularLocation>
        <location evidence="1">Nucleus</location>
    </subcellularLocation>
</comment>
<dbReference type="CDD" id="cd12148">
    <property type="entry name" value="fungal_TF_MHR"/>
    <property type="match status" value="1"/>
</dbReference>
<dbReference type="Pfam" id="PF00172">
    <property type="entry name" value="Zn_clus"/>
    <property type="match status" value="1"/>
</dbReference>
<protein>
    <submittedName>
        <fullName evidence="8">Transcriptional activator of proteases-like protein</fullName>
    </submittedName>
</protein>
<evidence type="ECO:0000256" key="5">
    <source>
        <dbReference type="ARBA" id="ARBA00023242"/>
    </source>
</evidence>
<organism evidence="8 9">
    <name type="scientific">Hapsidospora chrysogenum (strain ATCC 11550 / CBS 779.69 / DSM 880 / IAM 14645 / JCM 23072 / IMI 49137)</name>
    <name type="common">Acremonium chrysogenum</name>
    <dbReference type="NCBI Taxonomy" id="857340"/>
    <lineage>
        <taxon>Eukaryota</taxon>
        <taxon>Fungi</taxon>
        <taxon>Dikarya</taxon>
        <taxon>Ascomycota</taxon>
        <taxon>Pezizomycotina</taxon>
        <taxon>Sordariomycetes</taxon>
        <taxon>Hypocreomycetidae</taxon>
        <taxon>Hypocreales</taxon>
        <taxon>Bionectriaceae</taxon>
        <taxon>Hapsidospora</taxon>
    </lineage>
</organism>
<evidence type="ECO:0000313" key="8">
    <source>
        <dbReference type="EMBL" id="KFH43712.1"/>
    </source>
</evidence>
<dbReference type="SMART" id="SM00066">
    <property type="entry name" value="GAL4"/>
    <property type="match status" value="1"/>
</dbReference>
<dbReference type="Gene3D" id="4.10.240.10">
    <property type="entry name" value="Zn(2)-C6 fungal-type DNA-binding domain"/>
    <property type="match status" value="1"/>
</dbReference>
<dbReference type="InterPro" id="IPR051089">
    <property type="entry name" value="prtT"/>
</dbReference>
<dbReference type="PANTHER" id="PTHR31845:SF17">
    <property type="entry name" value="ZN(II)2CYS6 TRANSCRIPTION FACTOR (EUROFUNG)"/>
    <property type="match status" value="1"/>
</dbReference>
<dbReference type="STRING" id="857340.A0A086T2Y0"/>
<feature type="compositionally biased region" description="Basic and acidic residues" evidence="6">
    <location>
        <begin position="233"/>
        <end position="246"/>
    </location>
</feature>
<dbReference type="GO" id="GO:0006508">
    <property type="term" value="P:proteolysis"/>
    <property type="evidence" value="ECO:0007669"/>
    <property type="project" value="UniProtKB-KW"/>
</dbReference>
<feature type="compositionally biased region" description="Basic and acidic residues" evidence="6">
    <location>
        <begin position="202"/>
        <end position="212"/>
    </location>
</feature>
<feature type="compositionally biased region" description="Gly residues" evidence="6">
    <location>
        <begin position="663"/>
        <end position="674"/>
    </location>
</feature>
<feature type="region of interest" description="Disordered" evidence="6">
    <location>
        <begin position="640"/>
        <end position="676"/>
    </location>
</feature>
<comment type="caution">
    <text evidence="8">The sequence shown here is derived from an EMBL/GenBank/DDBJ whole genome shotgun (WGS) entry which is preliminary data.</text>
</comment>
<accession>A0A086T2Y0</accession>
<dbReference type="InterPro" id="IPR001138">
    <property type="entry name" value="Zn2Cys6_DnaBD"/>
</dbReference>
<feature type="region of interest" description="Disordered" evidence="6">
    <location>
        <begin position="230"/>
        <end position="251"/>
    </location>
</feature>
<dbReference type="PROSITE" id="PS00463">
    <property type="entry name" value="ZN2_CY6_FUNGAL_1"/>
    <property type="match status" value="1"/>
</dbReference>
<keyword evidence="9" id="KW-1185">Reference proteome</keyword>
<dbReference type="InterPro" id="IPR036864">
    <property type="entry name" value="Zn2-C6_fun-type_DNA-bd_sf"/>
</dbReference>
<dbReference type="PANTHER" id="PTHR31845">
    <property type="entry name" value="FINGER DOMAIN PROTEIN, PUTATIVE-RELATED"/>
    <property type="match status" value="1"/>
</dbReference>
<dbReference type="HOGENOM" id="CLU_011003_2_0_1"/>
<proteinExistence type="predicted"/>
<keyword evidence="8" id="KW-0378">Hydrolase</keyword>
<keyword evidence="8" id="KW-0645">Protease</keyword>
<feature type="domain" description="Zn(2)-C6 fungal-type" evidence="7">
    <location>
        <begin position="91"/>
        <end position="123"/>
    </location>
</feature>
<feature type="compositionally biased region" description="Low complexity" evidence="6">
    <location>
        <begin position="42"/>
        <end position="66"/>
    </location>
</feature>
<evidence type="ECO:0000256" key="2">
    <source>
        <dbReference type="ARBA" id="ARBA00023015"/>
    </source>
</evidence>
<keyword evidence="4" id="KW-0804">Transcription</keyword>